<dbReference type="CDD" id="cd05401">
    <property type="entry name" value="NT_GlnE_GlnD_like"/>
    <property type="match status" value="1"/>
</dbReference>
<name>A0ABW4MJV2_9BACI</name>
<evidence type="ECO:0000259" key="1">
    <source>
        <dbReference type="Pfam" id="PF03445"/>
    </source>
</evidence>
<organism evidence="3 4">
    <name type="scientific">Fredinandcohnia salidurans</name>
    <dbReference type="NCBI Taxonomy" id="2595041"/>
    <lineage>
        <taxon>Bacteria</taxon>
        <taxon>Bacillati</taxon>
        <taxon>Bacillota</taxon>
        <taxon>Bacilli</taxon>
        <taxon>Bacillales</taxon>
        <taxon>Bacillaceae</taxon>
        <taxon>Fredinandcohnia</taxon>
    </lineage>
</organism>
<dbReference type="Pfam" id="PF10335">
    <property type="entry name" value="DUF294_C"/>
    <property type="match status" value="1"/>
</dbReference>
<dbReference type="Proteomes" id="UP001597227">
    <property type="component" value="Unassembled WGS sequence"/>
</dbReference>
<accession>A0ABW4MJV2</accession>
<evidence type="ECO:0000313" key="3">
    <source>
        <dbReference type="EMBL" id="MFD1777668.1"/>
    </source>
</evidence>
<feature type="domain" description="Protein-PII uridylyltransferase N-terminal" evidence="1">
    <location>
        <begin position="22"/>
        <end position="143"/>
    </location>
</feature>
<gene>
    <name evidence="3" type="ORF">ACFSFW_03240</name>
</gene>
<reference evidence="4" key="1">
    <citation type="journal article" date="2019" name="Int. J. Syst. Evol. Microbiol.">
        <title>The Global Catalogue of Microorganisms (GCM) 10K type strain sequencing project: providing services to taxonomists for standard genome sequencing and annotation.</title>
        <authorList>
            <consortium name="The Broad Institute Genomics Platform"/>
            <consortium name="The Broad Institute Genome Sequencing Center for Infectious Disease"/>
            <person name="Wu L."/>
            <person name="Ma J."/>
        </authorList>
    </citation>
    <scope>NUCLEOTIDE SEQUENCE [LARGE SCALE GENOMIC DNA]</scope>
    <source>
        <strain evidence="4">CCUG 15531</strain>
    </source>
</reference>
<dbReference type="InterPro" id="IPR005105">
    <property type="entry name" value="GlnD_Uridyltrans_N"/>
</dbReference>
<feature type="domain" description="DUF294" evidence="2">
    <location>
        <begin position="188"/>
        <end position="320"/>
    </location>
</feature>
<proteinExistence type="predicted"/>
<evidence type="ECO:0000259" key="2">
    <source>
        <dbReference type="Pfam" id="PF10335"/>
    </source>
</evidence>
<sequence>MSKDMQTYESIKNLREQLIFQYQIDTDSLNHFHDKVMKYILHLALEQQVQKTKTPPCEFVWFITGSGGRLEQGYVSDQDHGIIYAEHSKEASHFFSELGKELSYGLYKIGYPYCEGKIMPSNPLWCNSVEGWQHQISLWMEEESWEAIRYLQIFYDSRVLVGSNPLLREIKSHMLANQEVNTKLITRHLENIRFVKKAIGPLGQLVGEEKGEYVGAVDLKQTAFLPYVNAIRVLAIKEGLLETSTLDRIEALLKRGYPPDFKNYLEHFKLLLALRNNLYNHTQSYEASHFIPIKSLDKRRKKELRDILKSGYKLHQYVRSIIV</sequence>
<dbReference type="Pfam" id="PF03445">
    <property type="entry name" value="DUF294"/>
    <property type="match status" value="1"/>
</dbReference>
<keyword evidence="4" id="KW-1185">Reference proteome</keyword>
<dbReference type="RefSeq" id="WP_388035178.1">
    <property type="nucleotide sequence ID" value="NZ_JBHUEK010000007.1"/>
</dbReference>
<dbReference type="EMBL" id="JBHUEK010000007">
    <property type="protein sequence ID" value="MFD1777668.1"/>
    <property type="molecule type" value="Genomic_DNA"/>
</dbReference>
<dbReference type="InterPro" id="IPR018821">
    <property type="entry name" value="DUF294_put_nucleoTrafse_sb-bd"/>
</dbReference>
<protein>
    <submittedName>
        <fullName evidence="3">DUF294 nucleotidyltransferase-like domain-containing protein</fullName>
    </submittedName>
</protein>
<evidence type="ECO:0000313" key="4">
    <source>
        <dbReference type="Proteomes" id="UP001597227"/>
    </source>
</evidence>
<comment type="caution">
    <text evidence="3">The sequence shown here is derived from an EMBL/GenBank/DDBJ whole genome shotgun (WGS) entry which is preliminary data.</text>
</comment>